<evidence type="ECO:0000313" key="2">
    <source>
        <dbReference type="EMBL" id="KAK1168897.1"/>
    </source>
</evidence>
<organism evidence="2 3">
    <name type="scientific">Acipenser oxyrinchus oxyrinchus</name>
    <dbReference type="NCBI Taxonomy" id="40147"/>
    <lineage>
        <taxon>Eukaryota</taxon>
        <taxon>Metazoa</taxon>
        <taxon>Chordata</taxon>
        <taxon>Craniata</taxon>
        <taxon>Vertebrata</taxon>
        <taxon>Euteleostomi</taxon>
        <taxon>Actinopterygii</taxon>
        <taxon>Chondrostei</taxon>
        <taxon>Acipenseriformes</taxon>
        <taxon>Acipenseridae</taxon>
        <taxon>Acipenser</taxon>
    </lineage>
</organism>
<dbReference type="Proteomes" id="UP001230051">
    <property type="component" value="Unassembled WGS sequence"/>
</dbReference>
<accession>A0AAD8DF43</accession>
<evidence type="ECO:0000313" key="3">
    <source>
        <dbReference type="Proteomes" id="UP001230051"/>
    </source>
</evidence>
<keyword evidence="3" id="KW-1185">Reference proteome</keyword>
<feature type="compositionally biased region" description="Basic and acidic residues" evidence="1">
    <location>
        <begin position="111"/>
        <end position="129"/>
    </location>
</feature>
<reference evidence="2" key="1">
    <citation type="submission" date="2022-02" db="EMBL/GenBank/DDBJ databases">
        <title>Atlantic sturgeon de novo genome assembly.</title>
        <authorList>
            <person name="Stock M."/>
            <person name="Klopp C."/>
            <person name="Guiguen Y."/>
            <person name="Cabau C."/>
            <person name="Parinello H."/>
            <person name="Santidrian Yebra-Pimentel E."/>
            <person name="Kuhl H."/>
            <person name="Dirks R.P."/>
            <person name="Guessner J."/>
            <person name="Wuertz S."/>
            <person name="Du K."/>
            <person name="Schartl M."/>
        </authorList>
    </citation>
    <scope>NUCLEOTIDE SEQUENCE</scope>
    <source>
        <strain evidence="2">STURGEONOMICS-FGT-2020</strain>
        <tissue evidence="2">Whole blood</tissue>
    </source>
</reference>
<protein>
    <submittedName>
        <fullName evidence="2">Uncharacterized protein</fullName>
    </submittedName>
</protein>
<dbReference type="AlphaFoldDB" id="A0AAD8DF43"/>
<feature type="region of interest" description="Disordered" evidence="1">
    <location>
        <begin position="111"/>
        <end position="136"/>
    </location>
</feature>
<sequence length="298" mass="33580">MMALQDTELMATLYSTVNKNKEIEKVSHAAAFEHVACLNFFDDQSKAPAIPLRITSPMTGFDELSPSSKQNVFKKKMVTKEEQKYAEKHIEVMSSSSLWDIDTDLDLTDKEDQSKDEVKQRNLNKKENGCRISNRGRRKGELTANALREEEDELTWIKAKEKIDKFFGSQLVGSAGVRALKSDGDFQRRTCRAMESEILNPPPNTRQNAVFLLKAQVSVRPVKIPLPNGTSRNCFSSSDALPHLNHSFKDICEANGRDSRHSVHQHDRANQQKPLLQPGQDNYLSALLSCNASDVMTK</sequence>
<evidence type="ECO:0000256" key="1">
    <source>
        <dbReference type="SAM" id="MobiDB-lite"/>
    </source>
</evidence>
<dbReference type="EMBL" id="JAGXEW010000008">
    <property type="protein sequence ID" value="KAK1168897.1"/>
    <property type="molecule type" value="Genomic_DNA"/>
</dbReference>
<feature type="region of interest" description="Disordered" evidence="1">
    <location>
        <begin position="257"/>
        <end position="277"/>
    </location>
</feature>
<feature type="compositionally biased region" description="Basic and acidic residues" evidence="1">
    <location>
        <begin position="257"/>
        <end position="270"/>
    </location>
</feature>
<gene>
    <name evidence="2" type="ORF">AOXY_G9788</name>
</gene>
<name>A0AAD8DF43_ACIOX</name>
<proteinExistence type="predicted"/>
<comment type="caution">
    <text evidence="2">The sequence shown here is derived from an EMBL/GenBank/DDBJ whole genome shotgun (WGS) entry which is preliminary data.</text>
</comment>